<dbReference type="EMBL" id="LT629695">
    <property type="protein sequence ID" value="SDH92246.1"/>
    <property type="molecule type" value="Genomic_DNA"/>
</dbReference>
<dbReference type="EC" id="2.7.4.2" evidence="2"/>
<dbReference type="PRINTS" id="PR00959">
    <property type="entry name" value="MEVGALKINASE"/>
</dbReference>
<dbReference type="GO" id="GO:0004631">
    <property type="term" value="F:phosphomevalonate kinase activity"/>
    <property type="evidence" value="ECO:0007669"/>
    <property type="project" value="UniProtKB-EC"/>
</dbReference>
<protein>
    <recommendedName>
        <fullName evidence="2">phosphomevalonate kinase</fullName>
        <ecNumber evidence="2">2.7.4.2</ecNumber>
    </recommendedName>
</protein>
<accession>A0A1G8GD26</accession>
<dbReference type="OrthoDB" id="1522677at2"/>
<gene>
    <name evidence="9" type="ORF">SAMN04489720_2869</name>
</gene>
<evidence type="ECO:0000313" key="10">
    <source>
        <dbReference type="Proteomes" id="UP000198822"/>
    </source>
</evidence>
<feature type="domain" description="GHMP kinase C-terminal" evidence="8">
    <location>
        <begin position="282"/>
        <end position="341"/>
    </location>
</feature>
<evidence type="ECO:0000256" key="1">
    <source>
        <dbReference type="ARBA" id="ARBA00005017"/>
    </source>
</evidence>
<dbReference type="AlphaFoldDB" id="A0A1G8GD26"/>
<evidence type="ECO:0000259" key="7">
    <source>
        <dbReference type="Pfam" id="PF00288"/>
    </source>
</evidence>
<dbReference type="UniPathway" id="UPA00057">
    <property type="reaction ID" value="UER00099"/>
</dbReference>
<sequence length="361" mass="38588">MITTRAPGKLFVAGEYAVVEPGQPSVLVAVDRFLTVSVDQSDAFGQVHSEAYGQLPVTWTRDATGVRIDRKTPYDYVLATITLVDRLRAELGRRDSFFDLRISSELDDRGGRKFGLGSSAAVTVATVAALDEFYDLRLTAMQRFRLAMLATVSVVPTASGGDLAASTFGGWIGYSSPDREALVRRLRSGAPIGELLAEPWEGLDVTRIEPPASARLLVGWTGAPASTERLVDRVLVMRETGAQVHRDFLAASRDQVTLLTTALQTDDVPTALDAIRSCRSLLRDLGDAAGIDIETDRLRALCDAAERAGAAAKPSGAGGGDCGIALAPPDADVQAMHRAWEADDVRHLTISVTPPRSDVDG</sequence>
<dbReference type="SUPFAM" id="SSF54211">
    <property type="entry name" value="Ribosomal protein S5 domain 2-like"/>
    <property type="match status" value="1"/>
</dbReference>
<dbReference type="SUPFAM" id="SSF55060">
    <property type="entry name" value="GHMP Kinase, C-terminal domain"/>
    <property type="match status" value="1"/>
</dbReference>
<dbReference type="RefSeq" id="WP_092506093.1">
    <property type="nucleotide sequence ID" value="NZ_LT629695.1"/>
</dbReference>
<dbReference type="InterPro" id="IPR036554">
    <property type="entry name" value="GHMP_kinase_C_sf"/>
</dbReference>
<dbReference type="Pfam" id="PF00288">
    <property type="entry name" value="GHMP_kinases_N"/>
    <property type="match status" value="1"/>
</dbReference>
<dbReference type="InterPro" id="IPR006204">
    <property type="entry name" value="GHMP_kinase_N_dom"/>
</dbReference>
<name>A0A1G8GD26_9MICO</name>
<keyword evidence="3" id="KW-0808">Transferase</keyword>
<dbReference type="Proteomes" id="UP000198822">
    <property type="component" value="Chromosome I"/>
</dbReference>
<evidence type="ECO:0000256" key="2">
    <source>
        <dbReference type="ARBA" id="ARBA00012958"/>
    </source>
</evidence>
<evidence type="ECO:0000256" key="5">
    <source>
        <dbReference type="ARBA" id="ARBA00022777"/>
    </source>
</evidence>
<keyword evidence="4" id="KW-0547">Nucleotide-binding</keyword>
<dbReference type="InterPro" id="IPR035102">
    <property type="entry name" value="Phosphomevalonate_kinase"/>
</dbReference>
<evidence type="ECO:0000259" key="8">
    <source>
        <dbReference type="Pfam" id="PF08544"/>
    </source>
</evidence>
<dbReference type="InterPro" id="IPR014721">
    <property type="entry name" value="Ribsml_uS5_D2-typ_fold_subgr"/>
</dbReference>
<dbReference type="Pfam" id="PF08544">
    <property type="entry name" value="GHMP_kinases_C"/>
    <property type="match status" value="1"/>
</dbReference>
<keyword evidence="5 9" id="KW-0418">Kinase</keyword>
<dbReference type="InterPro" id="IPR005917">
    <property type="entry name" value="Pmev_kinase_bact"/>
</dbReference>
<dbReference type="GO" id="GO:0005524">
    <property type="term" value="F:ATP binding"/>
    <property type="evidence" value="ECO:0007669"/>
    <property type="project" value="UniProtKB-KW"/>
</dbReference>
<dbReference type="PANTHER" id="PTHR31814">
    <property type="match status" value="1"/>
</dbReference>
<organism evidence="9 10">
    <name type="scientific">Agrococcus jejuensis</name>
    <dbReference type="NCBI Taxonomy" id="399736"/>
    <lineage>
        <taxon>Bacteria</taxon>
        <taxon>Bacillati</taxon>
        <taxon>Actinomycetota</taxon>
        <taxon>Actinomycetes</taxon>
        <taxon>Micrococcales</taxon>
        <taxon>Microbacteriaceae</taxon>
        <taxon>Agrococcus</taxon>
    </lineage>
</organism>
<comment type="pathway">
    <text evidence="1">Isoprenoid biosynthesis; isopentenyl diphosphate biosynthesis via mevalonate pathway; isopentenyl diphosphate from (R)-mevalonate: step 2/3.</text>
</comment>
<proteinExistence type="predicted"/>
<dbReference type="InterPro" id="IPR020568">
    <property type="entry name" value="Ribosomal_Su5_D2-typ_SF"/>
</dbReference>
<evidence type="ECO:0000313" key="9">
    <source>
        <dbReference type="EMBL" id="SDH92246.1"/>
    </source>
</evidence>
<keyword evidence="10" id="KW-1185">Reference proteome</keyword>
<dbReference type="NCBIfam" id="TIGR01220">
    <property type="entry name" value="Pmev_kin_Gr_pos"/>
    <property type="match status" value="1"/>
</dbReference>
<dbReference type="GO" id="GO:0019287">
    <property type="term" value="P:isopentenyl diphosphate biosynthetic process, mevalonate pathway"/>
    <property type="evidence" value="ECO:0007669"/>
    <property type="project" value="UniProtKB-UniPathway"/>
</dbReference>
<feature type="domain" description="GHMP kinase N-terminal" evidence="7">
    <location>
        <begin position="83"/>
        <end position="170"/>
    </location>
</feature>
<keyword evidence="6" id="KW-0067">ATP-binding</keyword>
<evidence type="ECO:0000256" key="3">
    <source>
        <dbReference type="ARBA" id="ARBA00022679"/>
    </source>
</evidence>
<dbReference type="Gene3D" id="3.30.230.10">
    <property type="match status" value="1"/>
</dbReference>
<dbReference type="PANTHER" id="PTHR31814:SF2">
    <property type="entry name" value="PHOSPHOMEVALONATE KINASE"/>
    <property type="match status" value="1"/>
</dbReference>
<reference evidence="10" key="1">
    <citation type="submission" date="2016-10" db="EMBL/GenBank/DDBJ databases">
        <authorList>
            <person name="Varghese N."/>
            <person name="Submissions S."/>
        </authorList>
    </citation>
    <scope>NUCLEOTIDE SEQUENCE [LARGE SCALE GENOMIC DNA]</scope>
    <source>
        <strain evidence="10">DSM 22002</strain>
    </source>
</reference>
<dbReference type="Gene3D" id="3.30.70.890">
    <property type="entry name" value="GHMP kinase, C-terminal domain"/>
    <property type="match status" value="1"/>
</dbReference>
<dbReference type="STRING" id="399736.SAMN04489720_2869"/>
<dbReference type="InterPro" id="IPR013750">
    <property type="entry name" value="GHMP_kinase_C_dom"/>
</dbReference>
<evidence type="ECO:0000256" key="6">
    <source>
        <dbReference type="ARBA" id="ARBA00022840"/>
    </source>
</evidence>
<evidence type="ECO:0000256" key="4">
    <source>
        <dbReference type="ARBA" id="ARBA00022741"/>
    </source>
</evidence>